<keyword evidence="2" id="KW-0255">Endonuclease</keyword>
<evidence type="ECO:0000313" key="3">
    <source>
        <dbReference type="EMBL" id="MBE1553055.1"/>
    </source>
</evidence>
<gene>
    <name evidence="3" type="ORF">H4683_000124</name>
</gene>
<dbReference type="RefSeq" id="WP_192596888.1">
    <property type="nucleotide sequence ID" value="NZ_JADBEL010000001.1"/>
</dbReference>
<comment type="function">
    <text evidence="2">CRISPR (clustered regularly interspaced short palindromic repeat) is an adaptive immune system that provides protection against mobile genetic elements (viruses, transposable elements and conjugative plasmids). CRISPR clusters contain spacers, sequences complementary to antecedent mobile elements, and target invading nucleic acids. CRISPR clusters are transcribed and processed into CRISPR RNA (crRNA).</text>
</comment>
<keyword evidence="4" id="KW-1185">Reference proteome</keyword>
<accession>A0A927MEF5</accession>
<keyword evidence="2" id="KW-0378">Hydrolase</keyword>
<keyword evidence="1 2" id="KW-0051">Antiviral defense</keyword>
<keyword evidence="2" id="KW-0540">Nuclease</keyword>
<dbReference type="InterPro" id="IPR021124">
    <property type="entry name" value="CRISPR-assoc_prot_Cas5"/>
</dbReference>
<sequence length="243" mass="28560">MRNQIEFIVHAKYGLFTDPITKIGGEKFTYQIPTYQALKGIVESVYWKPTLIWYIDEVRIMNPIQTEVKGLRPTKYHSSTNELAYYTYLRNPAYQVRAHFEFNEHREDLAYDRNEHKHHNVAKRSVNRGGRRDIYLGSRECQGYVEACEFNSGEGFYDEYGEIGFGPMFHGFNYPDETGENELEARIWKTPVMKNGIIQFIRPEDCTLVRPIKSKEPKVFIAGENFKTVEEEYSEIFPVEVKK</sequence>
<reference evidence="3" key="1">
    <citation type="submission" date="2020-10" db="EMBL/GenBank/DDBJ databases">
        <title>Genomic Encyclopedia of Type Strains, Phase IV (KMG-IV): sequencing the most valuable type-strain genomes for metagenomic binning, comparative biology and taxonomic classification.</title>
        <authorList>
            <person name="Goeker M."/>
        </authorList>
    </citation>
    <scope>NUCLEOTIDE SEQUENCE</scope>
    <source>
        <strain evidence="3">DSM 13886</strain>
    </source>
</reference>
<keyword evidence="2" id="KW-0694">RNA-binding</keyword>
<dbReference type="EC" id="3.1.-.-" evidence="2"/>
<dbReference type="InterPro" id="IPR010155">
    <property type="entry name" value="CRISPR-assoc_prot_Cas5d"/>
</dbReference>
<dbReference type="Pfam" id="PF09704">
    <property type="entry name" value="Cas_Cas5d"/>
    <property type="match status" value="1"/>
</dbReference>
<dbReference type="InterPro" id="IPR013422">
    <property type="entry name" value="CRISPR-assoc_prot_Cas5_N"/>
</dbReference>
<evidence type="ECO:0000256" key="2">
    <source>
        <dbReference type="PIRNR" id="PIRNR029950"/>
    </source>
</evidence>
<evidence type="ECO:0000313" key="4">
    <source>
        <dbReference type="Proteomes" id="UP000658225"/>
    </source>
</evidence>
<dbReference type="NCBIfam" id="TIGR02593">
    <property type="entry name" value="CRISPR_cas5"/>
    <property type="match status" value="1"/>
</dbReference>
<dbReference type="Gene3D" id="3.30.70.2660">
    <property type="match status" value="1"/>
</dbReference>
<comment type="caution">
    <text evidence="3">The sequence shown here is derived from an EMBL/GenBank/DDBJ whole genome shotgun (WGS) entry which is preliminary data.</text>
</comment>
<dbReference type="Proteomes" id="UP000658225">
    <property type="component" value="Unassembled WGS sequence"/>
</dbReference>
<dbReference type="PIRSF" id="PIRSF029950">
    <property type="entry name" value="Cas_CT1134"/>
    <property type="match status" value="1"/>
</dbReference>
<dbReference type="GO" id="GO:0016787">
    <property type="term" value="F:hydrolase activity"/>
    <property type="evidence" value="ECO:0007669"/>
    <property type="project" value="UniProtKB-KW"/>
</dbReference>
<protein>
    <recommendedName>
        <fullName evidence="2">pre-crRNA processing endonuclease</fullName>
        <ecNumber evidence="2">3.1.-.-</ecNumber>
    </recommendedName>
</protein>
<comment type="similarity">
    <text evidence="2">Belongs to the CRISPR-associated protein Cas5 family. Subtype I-C/Dvulg subfamily.</text>
</comment>
<dbReference type="AlphaFoldDB" id="A0A927MEF5"/>
<organism evidence="3 4">
    <name type="scientific">Sporosarcina limicola</name>
    <dbReference type="NCBI Taxonomy" id="34101"/>
    <lineage>
        <taxon>Bacteria</taxon>
        <taxon>Bacillati</taxon>
        <taxon>Bacillota</taxon>
        <taxon>Bacilli</taxon>
        <taxon>Bacillales</taxon>
        <taxon>Caryophanaceae</taxon>
        <taxon>Sporosarcina</taxon>
    </lineage>
</organism>
<dbReference type="GO" id="GO:0003723">
    <property type="term" value="F:RNA binding"/>
    <property type="evidence" value="ECO:0007669"/>
    <property type="project" value="UniProtKB-UniRule"/>
</dbReference>
<evidence type="ECO:0000256" key="1">
    <source>
        <dbReference type="ARBA" id="ARBA00023118"/>
    </source>
</evidence>
<dbReference type="EMBL" id="JADBEL010000001">
    <property type="protein sequence ID" value="MBE1553055.1"/>
    <property type="molecule type" value="Genomic_DNA"/>
</dbReference>
<dbReference type="GO" id="GO:0051607">
    <property type="term" value="P:defense response to virus"/>
    <property type="evidence" value="ECO:0007669"/>
    <property type="project" value="UniProtKB-UniRule"/>
</dbReference>
<dbReference type="GO" id="GO:0043571">
    <property type="term" value="P:maintenance of CRISPR repeat elements"/>
    <property type="evidence" value="ECO:0007669"/>
    <property type="project" value="UniProtKB-UniRule"/>
</dbReference>
<name>A0A927MEF5_9BACL</name>
<dbReference type="NCBIfam" id="TIGR01876">
    <property type="entry name" value="cas_Cas5d"/>
    <property type="match status" value="1"/>
</dbReference>
<proteinExistence type="inferred from homology"/>
<dbReference type="GO" id="GO:0004519">
    <property type="term" value="F:endonuclease activity"/>
    <property type="evidence" value="ECO:0007669"/>
    <property type="project" value="UniProtKB-UniRule"/>
</dbReference>